<evidence type="ECO:0000259" key="1">
    <source>
        <dbReference type="PROSITE" id="PS50097"/>
    </source>
</evidence>
<accession>A0AAD4EN42</accession>
<keyword evidence="3" id="KW-1185">Reference proteome</keyword>
<dbReference type="InterPro" id="IPR000210">
    <property type="entry name" value="BTB/POZ_dom"/>
</dbReference>
<name>A0AAD4EN42_9AGAM</name>
<dbReference type="PANTHER" id="PTHR45632">
    <property type="entry name" value="LD33804P"/>
    <property type="match status" value="1"/>
</dbReference>
<dbReference type="Pfam" id="PF00651">
    <property type="entry name" value="BTB"/>
    <property type="match status" value="2"/>
</dbReference>
<dbReference type="InterPro" id="IPR011333">
    <property type="entry name" value="SKP1/BTB/POZ_sf"/>
</dbReference>
<dbReference type="SUPFAM" id="SSF54695">
    <property type="entry name" value="POZ domain"/>
    <property type="match status" value="2"/>
</dbReference>
<dbReference type="CDD" id="cd18186">
    <property type="entry name" value="BTB_POZ_ZBTB_KLHL-like"/>
    <property type="match status" value="2"/>
</dbReference>
<gene>
    <name evidence="2" type="ORF">F5891DRAFT_1135780</name>
</gene>
<protein>
    <recommendedName>
        <fullName evidence="1">BTB domain-containing protein</fullName>
    </recommendedName>
</protein>
<sequence length="619" mass="68759">MSNAEEITTAEAPFDDHDCDYVLQSTNGVKFHVYKLILSLMSPILKDKFTSPQSESQSDKSSVPIMPLRSLLLLCYPAATPTFDSLDNAKAVLEAAKQYDMQAVLSRAGDLIIAQFLPDHILDLYALSCRFGWQHHAQTAATRALEIKDLGRPSNGFHGLQDITGADYHRLLVYHYRCGVIAQTVGDSLSWLPPSSTKMQLQMWKCKCRLVDSAKKLEIGNIAELKIVPWFADYLVSSGKELLARPCESTIMESEYYNHAVIEATKCDDCRSEVIKDMDRFRALYIAQVKKVVATVSFPCRLVHSRLKAHLASVGGIGNPLQHCPQAPFDDHNCDIILRSADGVDFHVYKLILSLMSPVFKDMFALPQPESESQSDVSSIPVITVIEGSTTLKSLLLLCYPSAATPTFRSLDDARVVMKAASKYDMQAALSRAGDLAMAQFFPNHFLELYALSCQFGWQHHAQTAATRALEIKDLGRPSNGFHGLQDISGADYHRLLAYHYQCGIIAQNVGSSLSWLESSSYVATRNHACHHSVRLSPNLYVASWFHEYLVLSGKELLARPCESTLFELSHYSRAIINATECTECQRTVESMSKFHTSYIAQVKKVVATVSQALPASTA</sequence>
<dbReference type="GeneID" id="64659095"/>
<feature type="domain" description="BTB" evidence="1">
    <location>
        <begin position="19"/>
        <end position="84"/>
    </location>
</feature>
<evidence type="ECO:0000313" key="2">
    <source>
        <dbReference type="EMBL" id="KAG1907953.1"/>
    </source>
</evidence>
<comment type="caution">
    <text evidence="2">The sequence shown here is derived from an EMBL/GenBank/DDBJ whole genome shotgun (WGS) entry which is preliminary data.</text>
</comment>
<dbReference type="RefSeq" id="XP_041233528.1">
    <property type="nucleotide sequence ID" value="XM_041364797.1"/>
</dbReference>
<dbReference type="SMART" id="SM00225">
    <property type="entry name" value="BTB"/>
    <property type="match status" value="2"/>
</dbReference>
<proteinExistence type="predicted"/>
<dbReference type="EMBL" id="JABBWK010000002">
    <property type="protein sequence ID" value="KAG1907953.1"/>
    <property type="molecule type" value="Genomic_DNA"/>
</dbReference>
<dbReference type="PROSITE" id="PS50097">
    <property type="entry name" value="BTB"/>
    <property type="match status" value="2"/>
</dbReference>
<reference evidence="2" key="1">
    <citation type="journal article" date="2020" name="New Phytol.">
        <title>Comparative genomics reveals dynamic genome evolution in host specialist ectomycorrhizal fungi.</title>
        <authorList>
            <person name="Lofgren L.A."/>
            <person name="Nguyen N.H."/>
            <person name="Vilgalys R."/>
            <person name="Ruytinx J."/>
            <person name="Liao H.L."/>
            <person name="Branco S."/>
            <person name="Kuo A."/>
            <person name="LaButti K."/>
            <person name="Lipzen A."/>
            <person name="Andreopoulos W."/>
            <person name="Pangilinan J."/>
            <person name="Riley R."/>
            <person name="Hundley H."/>
            <person name="Na H."/>
            <person name="Barry K."/>
            <person name="Grigoriev I.V."/>
            <person name="Stajich J.E."/>
            <person name="Kennedy P.G."/>
        </authorList>
    </citation>
    <scope>NUCLEOTIDE SEQUENCE</scope>
    <source>
        <strain evidence="2">FC203</strain>
    </source>
</reference>
<dbReference type="AlphaFoldDB" id="A0AAD4EN42"/>
<dbReference type="Gene3D" id="3.30.710.10">
    <property type="entry name" value="Potassium Channel Kv1.1, Chain A"/>
    <property type="match status" value="2"/>
</dbReference>
<evidence type="ECO:0000313" key="3">
    <source>
        <dbReference type="Proteomes" id="UP001195769"/>
    </source>
</evidence>
<organism evidence="2 3">
    <name type="scientific">Suillus fuscotomentosus</name>
    <dbReference type="NCBI Taxonomy" id="1912939"/>
    <lineage>
        <taxon>Eukaryota</taxon>
        <taxon>Fungi</taxon>
        <taxon>Dikarya</taxon>
        <taxon>Basidiomycota</taxon>
        <taxon>Agaricomycotina</taxon>
        <taxon>Agaricomycetes</taxon>
        <taxon>Agaricomycetidae</taxon>
        <taxon>Boletales</taxon>
        <taxon>Suillineae</taxon>
        <taxon>Suillaceae</taxon>
        <taxon>Suillus</taxon>
    </lineage>
</organism>
<dbReference type="Proteomes" id="UP001195769">
    <property type="component" value="Unassembled WGS sequence"/>
</dbReference>
<feature type="domain" description="BTB" evidence="1">
    <location>
        <begin position="334"/>
        <end position="400"/>
    </location>
</feature>